<sequence>IKELQYQANPNIIIALVGNKIDPVQDFEDDEENMDYFFK</sequence>
<keyword evidence="2" id="KW-1185">Reference proteome</keyword>
<comment type="caution">
    <text evidence="1">The sequence shown here is derived from an EMBL/GenBank/DDBJ whole genome shotgun (WGS) entry which is preliminary data.</text>
</comment>
<evidence type="ECO:0000313" key="1">
    <source>
        <dbReference type="EMBL" id="CAG8856538.1"/>
    </source>
</evidence>
<name>A0ABN7XMK0_GIGMA</name>
<gene>
    <name evidence="1" type="ORF">GMARGA_LOCUS45359</name>
</gene>
<dbReference type="Proteomes" id="UP000789901">
    <property type="component" value="Unassembled WGS sequence"/>
</dbReference>
<dbReference type="EMBL" id="CAJVQB010161106">
    <property type="protein sequence ID" value="CAG8856538.1"/>
    <property type="molecule type" value="Genomic_DNA"/>
</dbReference>
<organism evidence="1 2">
    <name type="scientific">Gigaspora margarita</name>
    <dbReference type="NCBI Taxonomy" id="4874"/>
    <lineage>
        <taxon>Eukaryota</taxon>
        <taxon>Fungi</taxon>
        <taxon>Fungi incertae sedis</taxon>
        <taxon>Mucoromycota</taxon>
        <taxon>Glomeromycotina</taxon>
        <taxon>Glomeromycetes</taxon>
        <taxon>Diversisporales</taxon>
        <taxon>Gigasporaceae</taxon>
        <taxon>Gigaspora</taxon>
    </lineage>
</organism>
<evidence type="ECO:0000313" key="2">
    <source>
        <dbReference type="Proteomes" id="UP000789901"/>
    </source>
</evidence>
<reference evidence="1 2" key="1">
    <citation type="submission" date="2021-06" db="EMBL/GenBank/DDBJ databases">
        <authorList>
            <person name="Kallberg Y."/>
            <person name="Tangrot J."/>
            <person name="Rosling A."/>
        </authorList>
    </citation>
    <scope>NUCLEOTIDE SEQUENCE [LARGE SCALE GENOMIC DNA]</scope>
    <source>
        <strain evidence="1 2">120-4 pot B 10/14</strain>
    </source>
</reference>
<proteinExistence type="predicted"/>
<feature type="non-terminal residue" evidence="1">
    <location>
        <position position="1"/>
    </location>
</feature>
<accession>A0ABN7XMK0</accession>
<protein>
    <submittedName>
        <fullName evidence="1">28666_t:CDS:1</fullName>
    </submittedName>
</protein>